<keyword evidence="5" id="KW-0812">Transmembrane</keyword>
<dbReference type="Pfam" id="PF12852">
    <property type="entry name" value="Cupin_6"/>
    <property type="match status" value="1"/>
</dbReference>
<dbReference type="EMBL" id="JAVDRF010000003">
    <property type="protein sequence ID" value="MDR6536178.1"/>
    <property type="molecule type" value="Genomic_DNA"/>
</dbReference>
<evidence type="ECO:0000313" key="8">
    <source>
        <dbReference type="Proteomes" id="UP001184230"/>
    </source>
</evidence>
<evidence type="ECO:0000313" key="7">
    <source>
        <dbReference type="EMBL" id="MDR6536178.1"/>
    </source>
</evidence>
<dbReference type="PANTHER" id="PTHR46796">
    <property type="entry name" value="HTH-TYPE TRANSCRIPTIONAL ACTIVATOR RHAS-RELATED"/>
    <property type="match status" value="1"/>
</dbReference>
<evidence type="ECO:0000256" key="1">
    <source>
        <dbReference type="ARBA" id="ARBA00023015"/>
    </source>
</evidence>
<dbReference type="InterPro" id="IPR018060">
    <property type="entry name" value="HTH_AraC"/>
</dbReference>
<dbReference type="InterPro" id="IPR018062">
    <property type="entry name" value="HTH_AraC-typ_CS"/>
</dbReference>
<dbReference type="Proteomes" id="UP001184230">
    <property type="component" value="Unassembled WGS sequence"/>
</dbReference>
<accession>A0ABU1NCI9</accession>
<reference evidence="7 8" key="1">
    <citation type="submission" date="2023-07" db="EMBL/GenBank/DDBJ databases">
        <title>Sorghum-associated microbial communities from plants grown in Nebraska, USA.</title>
        <authorList>
            <person name="Schachtman D."/>
        </authorList>
    </citation>
    <scope>NUCLEOTIDE SEQUENCE [LARGE SCALE GENOMIC DNA]</scope>
    <source>
        <strain evidence="7 8">DS1781</strain>
    </source>
</reference>
<gene>
    <name evidence="7" type="ORF">J2739_001948</name>
</gene>
<evidence type="ECO:0000256" key="3">
    <source>
        <dbReference type="ARBA" id="ARBA00023163"/>
    </source>
</evidence>
<evidence type="ECO:0000256" key="2">
    <source>
        <dbReference type="ARBA" id="ARBA00023125"/>
    </source>
</evidence>
<feature type="compositionally biased region" description="Low complexity" evidence="4">
    <location>
        <begin position="260"/>
        <end position="271"/>
    </location>
</feature>
<keyword evidence="8" id="KW-1185">Reference proteome</keyword>
<dbReference type="SMART" id="SM00342">
    <property type="entry name" value="HTH_ARAC"/>
    <property type="match status" value="1"/>
</dbReference>
<organism evidence="7 8">
    <name type="scientific">Variovorax soli</name>
    <dbReference type="NCBI Taxonomy" id="376815"/>
    <lineage>
        <taxon>Bacteria</taxon>
        <taxon>Pseudomonadati</taxon>
        <taxon>Pseudomonadota</taxon>
        <taxon>Betaproteobacteria</taxon>
        <taxon>Burkholderiales</taxon>
        <taxon>Comamonadaceae</taxon>
        <taxon>Variovorax</taxon>
    </lineage>
</organism>
<dbReference type="PANTHER" id="PTHR46796:SF7">
    <property type="entry name" value="ARAC FAMILY TRANSCRIPTIONAL REGULATOR"/>
    <property type="match status" value="1"/>
</dbReference>
<feature type="region of interest" description="Disordered" evidence="4">
    <location>
        <begin position="260"/>
        <end position="290"/>
    </location>
</feature>
<dbReference type="Gene3D" id="1.10.10.60">
    <property type="entry name" value="Homeodomain-like"/>
    <property type="match status" value="1"/>
</dbReference>
<name>A0ABU1NCI9_9BURK</name>
<keyword evidence="5" id="KW-1133">Transmembrane helix</keyword>
<dbReference type="Pfam" id="PF12833">
    <property type="entry name" value="HTH_18"/>
    <property type="match status" value="1"/>
</dbReference>
<keyword evidence="3" id="KW-0804">Transcription</keyword>
<dbReference type="PROSITE" id="PS00041">
    <property type="entry name" value="HTH_ARAC_FAMILY_1"/>
    <property type="match status" value="1"/>
</dbReference>
<keyword evidence="1" id="KW-0805">Transcription regulation</keyword>
<keyword evidence="2" id="KW-0238">DNA-binding</keyword>
<evidence type="ECO:0000256" key="5">
    <source>
        <dbReference type="SAM" id="Phobius"/>
    </source>
</evidence>
<feature type="compositionally biased region" description="Basic and acidic residues" evidence="4">
    <location>
        <begin position="272"/>
        <end position="284"/>
    </location>
</feature>
<dbReference type="InterPro" id="IPR032783">
    <property type="entry name" value="AraC_lig"/>
</dbReference>
<dbReference type="RefSeq" id="WP_309900924.1">
    <property type="nucleotide sequence ID" value="NZ_JAVDRF010000003.1"/>
</dbReference>
<protein>
    <submittedName>
        <fullName evidence="7">AraC-like DNA-binding protein</fullName>
    </submittedName>
</protein>
<dbReference type="PROSITE" id="PS01124">
    <property type="entry name" value="HTH_ARAC_FAMILY_2"/>
    <property type="match status" value="1"/>
</dbReference>
<evidence type="ECO:0000256" key="4">
    <source>
        <dbReference type="SAM" id="MobiDB-lite"/>
    </source>
</evidence>
<sequence length="290" mass="31304">MSAEDFILWGINAPQYMIQNPQSSRKVDRLTAFVQTFKLAATVVPLPMVARGPALVVAGTADGRLGRVVFRSEGFDRFPQDGLVAVQVEFDNDTNPLMNAMPEEVSIQLDEVPALRATVAAFLAEAFGSRCGRTAALDRLAEVIVLMVLRRAIDSGTTESGLLAALAHPSLHRALVSIHDMPSRAWRVDDLAMQAGMSRSHFMALFHAVVGTTPMAYLTAWRMTLARRQLQAGDTVKSVARRAGFGSAAAFSRAYARAHGSAPRSARSSRPGRQEIPGKLKSESEGAFPA</sequence>
<feature type="transmembrane region" description="Helical" evidence="5">
    <location>
        <begin position="202"/>
        <end position="221"/>
    </location>
</feature>
<comment type="caution">
    <text evidence="7">The sequence shown here is derived from an EMBL/GenBank/DDBJ whole genome shotgun (WGS) entry which is preliminary data.</text>
</comment>
<evidence type="ECO:0000259" key="6">
    <source>
        <dbReference type="PROSITE" id="PS01124"/>
    </source>
</evidence>
<keyword evidence="5" id="KW-0472">Membrane</keyword>
<dbReference type="SUPFAM" id="SSF46689">
    <property type="entry name" value="Homeodomain-like"/>
    <property type="match status" value="2"/>
</dbReference>
<dbReference type="InterPro" id="IPR009057">
    <property type="entry name" value="Homeodomain-like_sf"/>
</dbReference>
<dbReference type="InterPro" id="IPR050204">
    <property type="entry name" value="AraC_XylS_family_regulators"/>
</dbReference>
<feature type="domain" description="HTH araC/xylS-type" evidence="6">
    <location>
        <begin position="172"/>
        <end position="269"/>
    </location>
</feature>
<proteinExistence type="predicted"/>